<evidence type="ECO:0000313" key="4">
    <source>
        <dbReference type="EMBL" id="CEM12741.1"/>
    </source>
</evidence>
<sequence length="761" mass="86148">MPSPSARQLRVTIVKGDCSPTTIPPPKPPHNTYVAIKCGEQRQTTTLAPTGKVCEWNESFFFDYPPAEDGRMWRLSFLGMTRGPDGKEVCIGRDGLTYEPQSEGPTRAEIVTLMNESGEISGRLEVEYGLVNPSEWEADIPPVDETATLEEALAAGKAYAQRHRGASSQNDPEVPSSPPPVHSEDAHEYRDTADESQALSNPKAVAQRAIAAVTDYIAMQNAQAMEQEQIEELLKSPRTKTACKRLGFKPVDLRPKKLEDFFVRGEAEEKQQVRFEYAERKRQQRLNQVLDERDKLLEDPMAATTYSQEEGGDARLAESMTMSFLHHQSQGSDTLTSQQLSSLNAIEQLMDREARRLEQELRRELRYHSMIEQENQSQLVREKELQDRLARIAEKQARSREHIALKAQRVKDAESARKERSAELQAQLSESFKRKQQEQEERQYESEQRMEQLQQSRVSYSTLQSDLWRAKRQDMLRRQEEAAVDRAIRGEQYIGRYQARVSTFEQRKAMHDRQKKMLNATQEIRYLEQQERLSKLKEDAKRRRDSLMAKIKAREEQIETLEMLKSQIIMQRKARSIQQAALRSTGISLKKMGPGPYLGPHSISSLGEQRAPKIATTSPPSFIDVVQKMKRDVPAPGIYNVTVSTKGAKSWGEGPRAVMPKATGMTFSDQAARIAKSIPGPGTYKAPSTTLAGLSPVKLSPEYFPQKNPEKQLKDTRSTARLQKSEDPGPGSYSTDGYIKAAGRMKTNQSLPLLKKAMQLI</sequence>
<dbReference type="PROSITE" id="PS50004">
    <property type="entry name" value="C2"/>
    <property type="match status" value="1"/>
</dbReference>
<protein>
    <recommendedName>
        <fullName evidence="3">C2 domain-containing protein</fullName>
    </recommendedName>
</protein>
<evidence type="ECO:0000256" key="2">
    <source>
        <dbReference type="SAM" id="MobiDB-lite"/>
    </source>
</evidence>
<keyword evidence="5" id="KW-1185">Reference proteome</keyword>
<dbReference type="OrthoDB" id="434090at2759"/>
<keyword evidence="1" id="KW-0175">Coiled coil</keyword>
<dbReference type="EMBL" id="CDMY01000436">
    <property type="protein sequence ID" value="CEM12741.1"/>
    <property type="molecule type" value="Genomic_DNA"/>
</dbReference>
<proteinExistence type="predicted"/>
<organism evidence="4 5">
    <name type="scientific">Vitrella brassicaformis (strain CCMP3155)</name>
    <dbReference type="NCBI Taxonomy" id="1169540"/>
    <lineage>
        <taxon>Eukaryota</taxon>
        <taxon>Sar</taxon>
        <taxon>Alveolata</taxon>
        <taxon>Colpodellida</taxon>
        <taxon>Vitrellaceae</taxon>
        <taxon>Vitrella</taxon>
    </lineage>
</organism>
<feature type="domain" description="C2" evidence="3">
    <location>
        <begin position="1"/>
        <end position="111"/>
    </location>
</feature>
<accession>A0A0G4FGW2</accession>
<feature type="coiled-coil region" evidence="1">
    <location>
        <begin position="519"/>
        <end position="564"/>
    </location>
</feature>
<name>A0A0G4FGW2_VITBC</name>
<gene>
    <name evidence="4" type="ORF">Vbra_15443</name>
</gene>
<dbReference type="InterPro" id="IPR000008">
    <property type="entry name" value="C2_dom"/>
</dbReference>
<feature type="compositionally biased region" description="Basic and acidic residues" evidence="2">
    <location>
        <begin position="431"/>
        <end position="450"/>
    </location>
</feature>
<dbReference type="InParanoid" id="A0A0G4FGW2"/>
<dbReference type="Proteomes" id="UP000041254">
    <property type="component" value="Unassembled WGS sequence"/>
</dbReference>
<feature type="region of interest" description="Disordered" evidence="2">
    <location>
        <begin position="428"/>
        <end position="456"/>
    </location>
</feature>
<reference evidence="4 5" key="1">
    <citation type="submission" date="2014-11" db="EMBL/GenBank/DDBJ databases">
        <authorList>
            <person name="Zhu J."/>
            <person name="Qi W."/>
            <person name="Song R."/>
        </authorList>
    </citation>
    <scope>NUCLEOTIDE SEQUENCE [LARGE SCALE GENOMIC DNA]</scope>
</reference>
<dbReference type="CDD" id="cd00030">
    <property type="entry name" value="C2"/>
    <property type="match status" value="1"/>
</dbReference>
<dbReference type="VEuPathDB" id="CryptoDB:Vbra_15443"/>
<dbReference type="OMA" id="CEWNESF"/>
<evidence type="ECO:0000259" key="3">
    <source>
        <dbReference type="PROSITE" id="PS50004"/>
    </source>
</evidence>
<feature type="region of interest" description="Disordered" evidence="2">
    <location>
        <begin position="157"/>
        <end position="202"/>
    </location>
</feature>
<dbReference type="SUPFAM" id="SSF49562">
    <property type="entry name" value="C2 domain (Calcium/lipid-binding domain, CaLB)"/>
    <property type="match status" value="1"/>
</dbReference>
<feature type="compositionally biased region" description="Basic and acidic residues" evidence="2">
    <location>
        <begin position="708"/>
        <end position="727"/>
    </location>
</feature>
<evidence type="ECO:0000313" key="5">
    <source>
        <dbReference type="Proteomes" id="UP000041254"/>
    </source>
</evidence>
<feature type="compositionally biased region" description="Basic and acidic residues" evidence="2">
    <location>
        <begin position="182"/>
        <end position="193"/>
    </location>
</feature>
<feature type="region of interest" description="Disordered" evidence="2">
    <location>
        <begin position="699"/>
        <end position="738"/>
    </location>
</feature>
<dbReference type="InterPro" id="IPR035892">
    <property type="entry name" value="C2_domain_sf"/>
</dbReference>
<evidence type="ECO:0000256" key="1">
    <source>
        <dbReference type="SAM" id="Coils"/>
    </source>
</evidence>
<dbReference type="AlphaFoldDB" id="A0A0G4FGW2"/>